<dbReference type="STRING" id="1432307.W9CJV5"/>
<accession>W9CJV5</accession>
<feature type="compositionally biased region" description="Basic and acidic residues" evidence="1">
    <location>
        <begin position="1351"/>
        <end position="1362"/>
    </location>
</feature>
<feature type="region of interest" description="Disordered" evidence="1">
    <location>
        <begin position="870"/>
        <end position="906"/>
    </location>
</feature>
<keyword evidence="3" id="KW-1185">Reference proteome</keyword>
<evidence type="ECO:0000313" key="2">
    <source>
        <dbReference type="EMBL" id="ESZ96273.1"/>
    </source>
</evidence>
<feature type="compositionally biased region" description="Polar residues" evidence="1">
    <location>
        <begin position="650"/>
        <end position="661"/>
    </location>
</feature>
<dbReference type="OrthoDB" id="3557174at2759"/>
<dbReference type="EMBL" id="AYSA01000145">
    <property type="protein sequence ID" value="ESZ96273.1"/>
    <property type="molecule type" value="Genomic_DNA"/>
</dbReference>
<feature type="compositionally biased region" description="Polar residues" evidence="1">
    <location>
        <begin position="545"/>
        <end position="598"/>
    </location>
</feature>
<sequence length="1565" mass="172270">MPPDRRSKKASQSSALEECVEKLCQGLNRVSKTEGREEINKDELEQLCEALHSTKAKDAITTKALARLLLVLENQDGERRCAIDVQTFCAVLNVVLIGDYCREGERVLVLLADELNQLFQSQDTEATDTVLTQIAKELDVGHLIEYFIDNSRPSGIRRWVGIIMQLILRGPEAVSEQFQHTPEDIRRGIGPLILSEGNEIIRLICGQLISALLNSDILPEELWPVRTNKKIYEDFPTESQGQYGWKTLFQQWVDNNWSENPSQSPSHMLYFSHGVVATPPFRLGTAGINTEMVLEGGFVLLLTTSTGKDLDQMLQVPCSSIYRVSVSDSSTMIDENNVYSVIIVIKDNPEIPCYLNSMPTILQQLCLTITSDIVELMNDIRDQCPNAEFPKERVQVSQAEDDILIQGKGSSPKAESRDRPLEGNQYQQTGSAPLSSSSDDAESNTDFQLESEVQNELLRIQADDNISPQALRELEKSQQNRNRKDVANNPSSPEYGDVANFSDSPTLPAHQGILPSSDEAVEPDDQVLKANGQALPAMQVGKARSQISQPKPISKGLPTNNGTTAKTATIKGSVSASMPNTQPSTSEAEHSQPNQNTDVHAKKQLKKYAIKPKPPIAVSKGKVESSQVDFTRTSVLAKTTTISKGKDGSAQKTAPAKTTSIYDLPTNEEDRTTIVKARHTTKGVKNKVGGSQTKGKSNGRGKGKNAKTHQKLNSTPVEVEEPVIAKRSSQRAAATQAKVNMSKINDLEDIEDDFSDVRDSGPAQPNVSRKRKTVEHPAEYAISEARSDPLLQPSLEKGEKVLDLPKQDAQESGLVGSNFAPDDPFRIDDLYTASPPASEKQQSYSLETSNEPFRKAAAMHFASQLGGLLSDDSMGDNKTTRTKALRKSLVKKGPIPRVPPPKLGKLKPSVSAVIDKEIPNAPVQSVEDDDSHHFEDENDQGPQLEEESTTKSEAQQIEAVVISCEIEVKENQKVGKTDGVKEVLNTKHFVSAVENENEPLPVKTRVNSAIGTHSHPVDISSNDSKQESIHKPDTANTITFDIHQPNPKSSRPTLPLPNVVDVIIVEEKKRKVATEVAAPSKRRRSIATNISENPPFSRPGPRPQTKILPEGSASKNQALLDDRSIRKPNLIHFGSKGAQNQGSSSTSKPVLEQDPELPVTTSKLAKRDPHDAVQKKRRHDYIDFQDETSIFVSQSPPKKRQSVSPRDSASHTFASARLESDSNSTAPIIYKSSSQVSRVNAFGSPLAQHTMPSIGQSLTLQQSPLASEFGRLAPRVLDFTARISTITAASSEPDVQNTPETFAPRVKVVSIPKARPAPPGESPIRYVPHTKTQHGTYEDVLTMENIKEEKALPDPFVEDVHPKSSGFPEQLRAGQTDSNSKADGGSNSNVRFNDPDKTLVGIEDLHTTGELTSPSELTSNSSFRSDDSSNTPTQELSPHSQWTLAVRPHYKKYADTVHKIADELVIRLANEEDASKLIVRQYNDNANSMLEGLAGKRDLEKLTIREKMENKKKELTQMYSEASKVMTQTEKDMKSSPMGDSNREWQERQEAILKKMKGGRHRSES</sequence>
<feature type="compositionally biased region" description="Polar residues" evidence="1">
    <location>
        <begin position="424"/>
        <end position="450"/>
    </location>
</feature>
<feature type="compositionally biased region" description="Acidic residues" evidence="1">
    <location>
        <begin position="936"/>
        <end position="947"/>
    </location>
</feature>
<feature type="compositionally biased region" description="Polar residues" evidence="1">
    <location>
        <begin position="1409"/>
        <end position="1418"/>
    </location>
</feature>
<feature type="region of interest" description="Disordered" evidence="1">
    <location>
        <begin position="1524"/>
        <end position="1565"/>
    </location>
</feature>
<feature type="compositionally biased region" description="Basic and acidic residues" evidence="1">
    <location>
        <begin position="1541"/>
        <end position="1553"/>
    </location>
</feature>
<organism evidence="2 3">
    <name type="scientific">Sclerotinia borealis (strain F-4128)</name>
    <dbReference type="NCBI Taxonomy" id="1432307"/>
    <lineage>
        <taxon>Eukaryota</taxon>
        <taxon>Fungi</taxon>
        <taxon>Dikarya</taxon>
        <taxon>Ascomycota</taxon>
        <taxon>Pezizomycotina</taxon>
        <taxon>Leotiomycetes</taxon>
        <taxon>Helotiales</taxon>
        <taxon>Sclerotiniaceae</taxon>
        <taxon>Sclerotinia</taxon>
    </lineage>
</organism>
<feature type="compositionally biased region" description="Basic residues" evidence="1">
    <location>
        <begin position="880"/>
        <end position="890"/>
    </location>
</feature>
<feature type="compositionally biased region" description="Basic residues" evidence="1">
    <location>
        <begin position="676"/>
        <end position="685"/>
    </location>
</feature>
<feature type="region of interest" description="Disordered" evidence="1">
    <location>
        <begin position="753"/>
        <end position="775"/>
    </location>
</feature>
<feature type="region of interest" description="Disordered" evidence="1">
    <location>
        <begin position="1133"/>
        <end position="1218"/>
    </location>
</feature>
<feature type="compositionally biased region" description="Basic and acidic residues" evidence="1">
    <location>
        <begin position="475"/>
        <end position="486"/>
    </location>
</feature>
<proteinExistence type="predicted"/>
<evidence type="ECO:0000256" key="1">
    <source>
        <dbReference type="SAM" id="MobiDB-lite"/>
    </source>
</evidence>
<feature type="compositionally biased region" description="Polar residues" evidence="1">
    <location>
        <begin position="1137"/>
        <end position="1148"/>
    </location>
</feature>
<dbReference type="HOGENOM" id="CLU_247049_0_0_1"/>
<feature type="compositionally biased region" description="Polar residues" evidence="1">
    <location>
        <begin position="1431"/>
        <end position="1440"/>
    </location>
</feature>
<feature type="compositionally biased region" description="Basic and acidic residues" evidence="1">
    <location>
        <begin position="1165"/>
        <end position="1174"/>
    </location>
</feature>
<feature type="region of interest" description="Disordered" evidence="1">
    <location>
        <begin position="918"/>
        <end position="954"/>
    </location>
</feature>
<feature type="compositionally biased region" description="Basic residues" evidence="1">
    <location>
        <begin position="1554"/>
        <end position="1565"/>
    </location>
</feature>
<feature type="compositionally biased region" description="Basic residues" evidence="1">
    <location>
        <begin position="697"/>
        <end position="710"/>
    </location>
</feature>
<feature type="compositionally biased region" description="Polar residues" evidence="1">
    <location>
        <begin position="1187"/>
        <end position="1213"/>
    </location>
</feature>
<gene>
    <name evidence="2" type="ORF">SBOR_3328</name>
</gene>
<reference evidence="2 3" key="1">
    <citation type="journal article" date="2014" name="Genome Announc.">
        <title>Draft genome sequence of Sclerotinia borealis, a psychrophilic plant pathogenic fungus.</title>
        <authorList>
            <person name="Mardanov A.V."/>
            <person name="Beletsky A.V."/>
            <person name="Kadnikov V.V."/>
            <person name="Ignatov A.N."/>
            <person name="Ravin N.V."/>
        </authorList>
    </citation>
    <scope>NUCLEOTIDE SEQUENCE [LARGE SCALE GENOMIC DNA]</scope>
    <source>
        <strain evidence="3">F-4157</strain>
    </source>
</reference>
<feature type="region of interest" description="Disordered" evidence="1">
    <location>
        <begin position="1075"/>
        <end position="1120"/>
    </location>
</feature>
<feature type="region of interest" description="Disordered" evidence="1">
    <location>
        <begin position="642"/>
        <end position="737"/>
    </location>
</feature>
<protein>
    <submittedName>
        <fullName evidence="2">Uncharacterized protein</fullName>
    </submittedName>
</protein>
<name>W9CJV5_SCLBF</name>
<comment type="caution">
    <text evidence="2">The sequence shown here is derived from an EMBL/GenBank/DDBJ whole genome shotgun (WGS) entry which is preliminary data.</text>
</comment>
<feature type="compositionally biased region" description="Polar residues" evidence="1">
    <location>
        <begin position="1373"/>
        <end position="1391"/>
    </location>
</feature>
<dbReference type="Proteomes" id="UP000019487">
    <property type="component" value="Unassembled WGS sequence"/>
</dbReference>
<feature type="region of interest" description="Disordered" evidence="1">
    <location>
        <begin position="475"/>
        <end position="600"/>
    </location>
</feature>
<evidence type="ECO:0000313" key="3">
    <source>
        <dbReference type="Proteomes" id="UP000019487"/>
    </source>
</evidence>
<feature type="compositionally biased region" description="Basic and acidic residues" evidence="1">
    <location>
        <begin position="1393"/>
        <end position="1407"/>
    </location>
</feature>
<feature type="region of interest" description="Disordered" evidence="1">
    <location>
        <begin position="808"/>
        <end position="847"/>
    </location>
</feature>
<feature type="region of interest" description="Disordered" evidence="1">
    <location>
        <begin position="398"/>
        <end position="450"/>
    </location>
</feature>
<feature type="region of interest" description="Disordered" evidence="1">
    <location>
        <begin position="1351"/>
        <end position="1440"/>
    </location>
</feature>